<proteinExistence type="predicted"/>
<evidence type="ECO:0000313" key="6">
    <source>
        <dbReference type="Proteomes" id="UP000199673"/>
    </source>
</evidence>
<dbReference type="AlphaFoldDB" id="A0A1I7CRX6"/>
<evidence type="ECO:0000256" key="3">
    <source>
        <dbReference type="SAM" id="SignalP"/>
    </source>
</evidence>
<evidence type="ECO:0000256" key="2">
    <source>
        <dbReference type="ARBA" id="ARBA00023136"/>
    </source>
</evidence>
<protein>
    <submittedName>
        <fullName evidence="5">Surface antigen</fullName>
    </submittedName>
</protein>
<feature type="signal peptide" evidence="3">
    <location>
        <begin position="1"/>
        <end position="23"/>
    </location>
</feature>
<accession>A0A1I7CRX6</accession>
<feature type="domain" description="Bacterial surface antigen (D15)" evidence="4">
    <location>
        <begin position="176"/>
        <end position="279"/>
    </location>
</feature>
<dbReference type="InterPro" id="IPR000184">
    <property type="entry name" value="Bac_surfAg_D15"/>
</dbReference>
<name>A0A1I7CRX6_9BACT</name>
<evidence type="ECO:0000259" key="4">
    <source>
        <dbReference type="Pfam" id="PF01103"/>
    </source>
</evidence>
<dbReference type="STRING" id="305507.SAMN04489724_3366"/>
<dbReference type="GO" id="GO:0019867">
    <property type="term" value="C:outer membrane"/>
    <property type="evidence" value="ECO:0007669"/>
    <property type="project" value="InterPro"/>
</dbReference>
<keyword evidence="6" id="KW-1185">Reference proteome</keyword>
<dbReference type="Proteomes" id="UP000199673">
    <property type="component" value="Unassembled WGS sequence"/>
</dbReference>
<dbReference type="Pfam" id="PF01103">
    <property type="entry name" value="Omp85"/>
    <property type="match status" value="1"/>
</dbReference>
<evidence type="ECO:0000256" key="1">
    <source>
        <dbReference type="ARBA" id="ARBA00004370"/>
    </source>
</evidence>
<comment type="subcellular location">
    <subcellularLocation>
        <location evidence="1">Membrane</location>
    </subcellularLocation>
</comment>
<reference evidence="6" key="1">
    <citation type="submission" date="2016-10" db="EMBL/GenBank/DDBJ databases">
        <authorList>
            <person name="Varghese N."/>
            <person name="Submissions S."/>
        </authorList>
    </citation>
    <scope>NUCLEOTIDE SEQUENCE [LARGE SCALE GENOMIC DNA]</scope>
    <source>
        <strain evidence="6">DSM 23445</strain>
    </source>
</reference>
<keyword evidence="2" id="KW-0472">Membrane</keyword>
<feature type="chain" id="PRO_5011550612" evidence="3">
    <location>
        <begin position="24"/>
        <end position="386"/>
    </location>
</feature>
<dbReference type="EMBL" id="FPBF01000005">
    <property type="protein sequence ID" value="SFU02138.1"/>
    <property type="molecule type" value="Genomic_DNA"/>
</dbReference>
<dbReference type="Gene3D" id="2.40.160.50">
    <property type="entry name" value="membrane protein fhac: a member of the omp85/tpsb transporter family"/>
    <property type="match status" value="1"/>
</dbReference>
<gene>
    <name evidence="5" type="ORF">SAMN04489724_3366</name>
</gene>
<keyword evidence="3" id="KW-0732">Signal</keyword>
<sequence length="386" mass="43640">MSMKFIYTVIVFMLLVNASTAQEKEEKEKLSMKVFKDSLDGKLDMSDFLINFHGFIPVAQIVTEPALGGIGVMLTPIFIQPNKHQDLGEFVPPDITAAFVGITGNKTWGIGALRIASLPKQHLKYRLGAVYGDVNMDFFRNIPVVGEQKFPFNFNTTAAFASVLRQIGETQLFVGLEYLYLHNKVRPDFDFLQLPDFIDDKALDNNLSSVGIAMEFDKRDNVFSPNKGLYVVSDFRMNGAWTGSDYTYQNWNIAAFQYFQFAPKLVSGFRAEGKLQFADAPFYVKPGISLRGVPLARYQGDQTFLLETEQRYDFTDRWSAVGFVGAAKAITKELSFSEADLVYNYGTGFRYLIARKFGLRTGVDVAWSNEDFGWYIVFGSAWNNRN</sequence>
<evidence type="ECO:0000313" key="5">
    <source>
        <dbReference type="EMBL" id="SFU02138.1"/>
    </source>
</evidence>
<organism evidence="5 6">
    <name type="scientific">Algoriphagus locisalis</name>
    <dbReference type="NCBI Taxonomy" id="305507"/>
    <lineage>
        <taxon>Bacteria</taxon>
        <taxon>Pseudomonadati</taxon>
        <taxon>Bacteroidota</taxon>
        <taxon>Cytophagia</taxon>
        <taxon>Cytophagales</taxon>
        <taxon>Cyclobacteriaceae</taxon>
        <taxon>Algoriphagus</taxon>
    </lineage>
</organism>